<comment type="subcellular location">
    <subcellularLocation>
        <location evidence="1 9">Cell inner membrane</location>
        <topology evidence="1 9">Single-pass membrane protein</topology>
    </subcellularLocation>
</comment>
<keyword evidence="7 9" id="KW-1133">Transmembrane helix</keyword>
<keyword evidence="14" id="KW-1185">Reference proteome</keyword>
<gene>
    <name evidence="13" type="ORF">I8E28_07420</name>
</gene>
<evidence type="ECO:0000259" key="12">
    <source>
        <dbReference type="Pfam" id="PF26002"/>
    </source>
</evidence>
<evidence type="ECO:0000256" key="6">
    <source>
        <dbReference type="ARBA" id="ARBA00022692"/>
    </source>
</evidence>
<reference evidence="13" key="1">
    <citation type="submission" date="2020-12" db="EMBL/GenBank/DDBJ databases">
        <title>Ramlibacter sp. nov., isolated from a freshwater alga, Cryptomonas.</title>
        <authorList>
            <person name="Kim H.M."/>
            <person name="Jeon C.O."/>
        </authorList>
    </citation>
    <scope>NUCLEOTIDE SEQUENCE</scope>
    <source>
        <strain evidence="13">CrO1</strain>
    </source>
</reference>
<feature type="domain" description="AprE-like long alpha-helical hairpin" evidence="11">
    <location>
        <begin position="101"/>
        <end position="290"/>
    </location>
</feature>
<keyword evidence="4 9" id="KW-1003">Cell membrane</keyword>
<dbReference type="RefSeq" id="WP_200787354.1">
    <property type="nucleotide sequence ID" value="NZ_JAEDAO010000001.1"/>
</dbReference>
<dbReference type="AlphaFoldDB" id="A0A934Q096"/>
<keyword evidence="6 9" id="KW-0812">Transmembrane</keyword>
<evidence type="ECO:0000256" key="4">
    <source>
        <dbReference type="ARBA" id="ARBA00022475"/>
    </source>
</evidence>
<dbReference type="InterPro" id="IPR058982">
    <property type="entry name" value="Beta-barrel_AprE"/>
</dbReference>
<dbReference type="Pfam" id="PF25994">
    <property type="entry name" value="HH_AprE"/>
    <property type="match status" value="1"/>
</dbReference>
<feature type="coiled-coil region" evidence="10">
    <location>
        <begin position="176"/>
        <end position="203"/>
    </location>
</feature>
<keyword evidence="5 9" id="KW-0997">Cell inner membrane</keyword>
<dbReference type="Gene3D" id="1.10.287.470">
    <property type="entry name" value="Helix hairpin bin"/>
    <property type="match status" value="1"/>
</dbReference>
<proteinExistence type="inferred from homology"/>
<evidence type="ECO:0000256" key="3">
    <source>
        <dbReference type="ARBA" id="ARBA00022448"/>
    </source>
</evidence>
<dbReference type="NCBIfam" id="TIGR01843">
    <property type="entry name" value="type_I_hlyD"/>
    <property type="match status" value="1"/>
</dbReference>
<evidence type="ECO:0000256" key="10">
    <source>
        <dbReference type="SAM" id="Coils"/>
    </source>
</evidence>
<evidence type="ECO:0000256" key="8">
    <source>
        <dbReference type="ARBA" id="ARBA00023136"/>
    </source>
</evidence>
<dbReference type="Proteomes" id="UP000617041">
    <property type="component" value="Unassembled WGS sequence"/>
</dbReference>
<dbReference type="PRINTS" id="PR01490">
    <property type="entry name" value="RTXTOXIND"/>
</dbReference>
<dbReference type="InterPro" id="IPR058781">
    <property type="entry name" value="HH_AprE-like"/>
</dbReference>
<dbReference type="Gene3D" id="2.40.30.170">
    <property type="match status" value="1"/>
</dbReference>
<evidence type="ECO:0000256" key="9">
    <source>
        <dbReference type="RuleBase" id="RU365093"/>
    </source>
</evidence>
<evidence type="ECO:0000256" key="7">
    <source>
        <dbReference type="ARBA" id="ARBA00022989"/>
    </source>
</evidence>
<dbReference type="GO" id="GO:0015031">
    <property type="term" value="P:protein transport"/>
    <property type="evidence" value="ECO:0007669"/>
    <property type="project" value="InterPro"/>
</dbReference>
<comment type="caution">
    <text evidence="13">The sequence shown here is derived from an EMBL/GenBank/DDBJ whole genome shotgun (WGS) entry which is preliminary data.</text>
</comment>
<dbReference type="Pfam" id="PF26002">
    <property type="entry name" value="Beta-barrel_AprE"/>
    <property type="match status" value="1"/>
</dbReference>
<evidence type="ECO:0000256" key="5">
    <source>
        <dbReference type="ARBA" id="ARBA00022519"/>
    </source>
</evidence>
<keyword evidence="8 9" id="KW-0472">Membrane</keyword>
<feature type="coiled-coil region" evidence="10">
    <location>
        <begin position="235"/>
        <end position="284"/>
    </location>
</feature>
<evidence type="ECO:0000259" key="11">
    <source>
        <dbReference type="Pfam" id="PF25994"/>
    </source>
</evidence>
<evidence type="ECO:0000256" key="1">
    <source>
        <dbReference type="ARBA" id="ARBA00004377"/>
    </source>
</evidence>
<dbReference type="InterPro" id="IPR010129">
    <property type="entry name" value="T1SS_HlyD"/>
</dbReference>
<keyword evidence="3 9" id="KW-0813">Transport</keyword>
<dbReference type="EMBL" id="JAEDAO010000001">
    <property type="protein sequence ID" value="MBK0392416.1"/>
    <property type="molecule type" value="Genomic_DNA"/>
</dbReference>
<keyword evidence="10" id="KW-0175">Coiled coil</keyword>
<feature type="domain" description="AprE-like beta-barrel" evidence="12">
    <location>
        <begin position="333"/>
        <end position="420"/>
    </location>
</feature>
<comment type="similarity">
    <text evidence="2 9">Belongs to the membrane fusion protein (MFP) (TC 8.A.1) family.</text>
</comment>
<evidence type="ECO:0000313" key="14">
    <source>
        <dbReference type="Proteomes" id="UP000617041"/>
    </source>
</evidence>
<dbReference type="PANTHER" id="PTHR30386">
    <property type="entry name" value="MEMBRANE FUSION SUBUNIT OF EMRAB-TOLC MULTIDRUG EFFLUX PUMP"/>
    <property type="match status" value="1"/>
</dbReference>
<name>A0A934Q096_9BURK</name>
<evidence type="ECO:0000313" key="13">
    <source>
        <dbReference type="EMBL" id="MBK0392416.1"/>
    </source>
</evidence>
<evidence type="ECO:0000256" key="2">
    <source>
        <dbReference type="ARBA" id="ARBA00009477"/>
    </source>
</evidence>
<dbReference type="GO" id="GO:0005886">
    <property type="term" value="C:plasma membrane"/>
    <property type="evidence" value="ECO:0007669"/>
    <property type="project" value="UniProtKB-SubCell"/>
</dbReference>
<accession>A0A934Q096</accession>
<dbReference type="PANTHER" id="PTHR30386:SF17">
    <property type="entry name" value="ALKALINE PROTEASE SECRETION PROTEIN APRE"/>
    <property type="match status" value="1"/>
</dbReference>
<sequence>MSAAVLDGGQDPILAPQFDEARRLARRGSLVLALGLLPLLGWLAFAPLSSAVIAQAHVKVDLDRRSVQHAEGGIVREVKVRDGQRVKQGEPLLVLGDVGVDADVNRLGLRQFTEQAGIARLEAEQAGAGTPVFPADLVQAGTTDSRVAEQIVKERALFNARRDALRGQTALLRSQGDKISREIASLKAQIEQARSSMGHQRAELERNRQLLKDGFISGARISQLEATVADYGVKLEERHSELARAEQRMVDVELRLKGLESDYRQQASDQLKVAAVRLSEIQQELRKSTDASRRQVIVAPVAGEVMNLRYPSPGSVISPREPVADIVPADPRLVVEAQIRPEDINRVRHGQVARMRLTAFNTLTTPMVEGKVFYVSADRNVDRTTQQPYYVVLVEADPASLQEAGRLTLQAGMPAEVFIRGEDRTPLQYLLEPVTLLLSRAGRER</sequence>
<protein>
    <recommendedName>
        <fullName evidence="9">Membrane fusion protein (MFP) family protein</fullName>
    </recommendedName>
</protein>
<feature type="transmembrane region" description="Helical" evidence="9">
    <location>
        <begin position="30"/>
        <end position="54"/>
    </location>
</feature>
<dbReference type="InterPro" id="IPR050739">
    <property type="entry name" value="MFP"/>
</dbReference>
<organism evidence="13 14">
    <name type="scientific">Ramlibacter algicola</name>
    <dbReference type="NCBI Taxonomy" id="2795217"/>
    <lineage>
        <taxon>Bacteria</taxon>
        <taxon>Pseudomonadati</taxon>
        <taxon>Pseudomonadota</taxon>
        <taxon>Betaproteobacteria</taxon>
        <taxon>Burkholderiales</taxon>
        <taxon>Comamonadaceae</taxon>
        <taxon>Ramlibacter</taxon>
    </lineage>
</organism>